<protein>
    <recommendedName>
        <fullName evidence="4">Protein MAK10 homolog</fullName>
    </recommendedName>
</protein>
<evidence type="ECO:0000256" key="1">
    <source>
        <dbReference type="ARBA" id="ARBA00004496"/>
    </source>
</evidence>
<evidence type="ECO:0000259" key="6">
    <source>
        <dbReference type="Pfam" id="PF04112"/>
    </source>
</evidence>
<comment type="subcellular location">
    <subcellularLocation>
        <location evidence="1">Cytoplasm</location>
    </subcellularLocation>
</comment>
<keyword evidence="9" id="KW-1185">Reference proteome</keyword>
<comment type="similarity">
    <text evidence="2">Belongs to the MAK10 family.</text>
</comment>
<organism evidence="8">
    <name type="scientific">Oppiella nova</name>
    <dbReference type="NCBI Taxonomy" id="334625"/>
    <lineage>
        <taxon>Eukaryota</taxon>
        <taxon>Metazoa</taxon>
        <taxon>Ecdysozoa</taxon>
        <taxon>Arthropoda</taxon>
        <taxon>Chelicerata</taxon>
        <taxon>Arachnida</taxon>
        <taxon>Acari</taxon>
        <taxon>Acariformes</taxon>
        <taxon>Sarcoptiformes</taxon>
        <taxon>Oribatida</taxon>
        <taxon>Brachypylina</taxon>
        <taxon>Oppioidea</taxon>
        <taxon>Oppiidae</taxon>
        <taxon>Oppiella</taxon>
    </lineage>
</organism>
<dbReference type="InterPro" id="IPR057983">
    <property type="entry name" value="NAA35-like_N"/>
</dbReference>
<evidence type="ECO:0000256" key="5">
    <source>
        <dbReference type="SAM" id="Coils"/>
    </source>
</evidence>
<dbReference type="PANTHER" id="PTHR21373:SF0">
    <property type="entry name" value="N-ALPHA-ACETYLTRANSFERASE 35, NATC AUXILIARY SUBUNIT"/>
    <property type="match status" value="1"/>
</dbReference>
<evidence type="ECO:0000313" key="8">
    <source>
        <dbReference type="EMBL" id="CAD7640050.1"/>
    </source>
</evidence>
<evidence type="ECO:0000256" key="4">
    <source>
        <dbReference type="ARBA" id="ARBA00030494"/>
    </source>
</evidence>
<evidence type="ECO:0000256" key="2">
    <source>
        <dbReference type="ARBA" id="ARBA00006289"/>
    </source>
</evidence>
<dbReference type="OrthoDB" id="269405at2759"/>
<evidence type="ECO:0000259" key="7">
    <source>
        <dbReference type="Pfam" id="PF25789"/>
    </source>
</evidence>
<dbReference type="EMBL" id="CAJPVJ010000531">
    <property type="protein sequence ID" value="CAG2162767.1"/>
    <property type="molecule type" value="Genomic_DNA"/>
</dbReference>
<feature type="domain" description="NAA35-like N-terminal" evidence="6">
    <location>
        <begin position="34"/>
        <end position="126"/>
    </location>
</feature>
<keyword evidence="5" id="KW-0175">Coiled coil</keyword>
<evidence type="ECO:0000256" key="3">
    <source>
        <dbReference type="ARBA" id="ARBA00022490"/>
    </source>
</evidence>
<reference evidence="8" key="1">
    <citation type="submission" date="2020-11" db="EMBL/GenBank/DDBJ databases">
        <authorList>
            <person name="Tran Van P."/>
        </authorList>
    </citation>
    <scope>NUCLEOTIDE SEQUENCE</scope>
</reference>
<evidence type="ECO:0000313" key="9">
    <source>
        <dbReference type="Proteomes" id="UP000728032"/>
    </source>
</evidence>
<dbReference type="GO" id="GO:0031417">
    <property type="term" value="C:NatC complex"/>
    <property type="evidence" value="ECO:0007669"/>
    <property type="project" value="InterPro"/>
</dbReference>
<dbReference type="Proteomes" id="UP000728032">
    <property type="component" value="Unassembled WGS sequence"/>
</dbReference>
<dbReference type="InterPro" id="IPR057982">
    <property type="entry name" value="TPR_NAA35"/>
</dbReference>
<dbReference type="PANTHER" id="PTHR21373">
    <property type="entry name" value="GLUCOSE REPRESSIBLE PROTEIN MAK10"/>
    <property type="match status" value="1"/>
</dbReference>
<keyword evidence="3" id="KW-0963">Cytoplasm</keyword>
<dbReference type="AlphaFoldDB" id="A0A7R9LFT7"/>
<dbReference type="Pfam" id="PF04112">
    <property type="entry name" value="Mak10"/>
    <property type="match status" value="1"/>
</dbReference>
<proteinExistence type="inferred from homology"/>
<dbReference type="InterPro" id="IPR007244">
    <property type="entry name" value="Naa35_N"/>
</dbReference>
<gene>
    <name evidence="8" type="ORF">ONB1V03_LOCUS2357</name>
</gene>
<dbReference type="Pfam" id="PF25789">
    <property type="entry name" value="TPR_NAA35"/>
    <property type="match status" value="1"/>
</dbReference>
<feature type="domain" description="NAA35-like TPR repeats" evidence="7">
    <location>
        <begin position="349"/>
        <end position="691"/>
    </location>
</feature>
<name>A0A7R9LFT7_9ACAR</name>
<accession>A0A7R9LFT7</accession>
<sequence length="712" mass="82551">MDSNRSHFSGQDVGFNWSDVTQEFWSATEELSCGQLLHDELFGLFEAMSAIEMMDPKMDAGMVSNQTLKKVLNLEQSIKANKIKINDFTLDEHLGVIDETLSSLVTWFEGHSLAQTVFINLYLHNPSLIVDKTIRVFSMIVLKLIDLIREFVSKANVFEEEDFQPIVYGYQLASDLSDSKAASLMREVEDELFKKVKALQRVIDKTVECDANKQDVECHRLTSGLYFRIKFFRNLFQALNTLKKLTSNNKANRKLNTNLDKELVEDTEKYLNQCNEAITVWKQTIDCGVKPDLSSTSGHRADYPTILGFEPLVNQRLLPPTFPRYTKMKSRSEALELTLRLIDRLKRVSKIYEYSSYESALEFFNDFSQYIPSSCVLSRSILQVLYLPQPSLVFGTTHLAQVVRESCKQFIKPPSLCTKSALINSNPNAKELLDTFFQRAVRPMATLTQICGHNRARQREKLAQILEELTALQDEADKVDNYLNGFTQKSDPQTSHLGYYSTWVLYHILRVMTQYLLSGFELELYSPHEYQYIFWYLYEFLYGWIVSTLNRASNLILEQEVIADQIQQQMKGKSKKSRPKKRKQRPHYQQILIHQSLQHLNNGFYKAICGFKLDNKLPVPQSALNSEQIRYEHRFMPFRNIIAPPPVPYNQFKDMTSNVWQQTSGELYLMSCKSFQQTKALLETISDPKQEKCPEFDFSVNPYFPLISIYKK</sequence>
<dbReference type="EMBL" id="OC915356">
    <property type="protein sequence ID" value="CAD7640050.1"/>
    <property type="molecule type" value="Genomic_DNA"/>
</dbReference>
<feature type="coiled-coil region" evidence="5">
    <location>
        <begin position="455"/>
        <end position="482"/>
    </location>
</feature>